<name>A0A099KCX5_COLPS</name>
<dbReference type="EMBL" id="JQEC01000068">
    <property type="protein sequence ID" value="KGJ88206.1"/>
    <property type="molecule type" value="Genomic_DNA"/>
</dbReference>
<evidence type="ECO:0000313" key="1">
    <source>
        <dbReference type="EMBL" id="KGJ88206.1"/>
    </source>
</evidence>
<comment type="caution">
    <text evidence="1">The sequence shown here is derived from an EMBL/GenBank/DDBJ whole genome shotgun (WGS) entry which is preliminary data.</text>
</comment>
<dbReference type="Pfam" id="PF11456">
    <property type="entry name" value="DUF3019"/>
    <property type="match status" value="1"/>
</dbReference>
<dbReference type="AlphaFoldDB" id="A0A099KCX5"/>
<dbReference type="PATRIC" id="fig|28229.3.peg.4211"/>
<protein>
    <recommendedName>
        <fullName evidence="3">DUF3019 domain-containing protein</fullName>
    </recommendedName>
</protein>
<dbReference type="OrthoDB" id="5772660at2"/>
<proteinExistence type="predicted"/>
<evidence type="ECO:0000313" key="2">
    <source>
        <dbReference type="Proteomes" id="UP000029868"/>
    </source>
</evidence>
<sequence>MYSKQVLILNSIKRIFVIVTLFMLSMKVYSNDISSLPKLTLTPNQCISLHQGQQCFVTVNISWQMSHAGKYCLYSSLQNKKITCWLMTKSAQFKQELVIDKDVTFTLKSMDDAIENGEVIANAVLELAWVHKKSRRSHSAWRVF</sequence>
<reference evidence="1 2" key="1">
    <citation type="submission" date="2014-08" db="EMBL/GenBank/DDBJ databases">
        <title>Genomic and Phenotypic Diversity of Colwellia psychrerythraea strains from Disparate Marine Basins.</title>
        <authorList>
            <person name="Techtmann S.M."/>
            <person name="Stelling S.C."/>
            <person name="Utturkar S.M."/>
            <person name="Alshibli N."/>
            <person name="Harris A."/>
            <person name="Brown S.D."/>
            <person name="Hazen T.C."/>
        </authorList>
    </citation>
    <scope>NUCLEOTIDE SEQUENCE [LARGE SCALE GENOMIC DNA]</scope>
    <source>
        <strain evidence="1 2">GAB14E</strain>
    </source>
</reference>
<dbReference type="Proteomes" id="UP000029868">
    <property type="component" value="Unassembled WGS sequence"/>
</dbReference>
<dbReference type="InterPro" id="IPR021559">
    <property type="entry name" value="DUF3019"/>
</dbReference>
<gene>
    <name evidence="1" type="ORF">GAB14E_4235</name>
</gene>
<evidence type="ECO:0008006" key="3">
    <source>
        <dbReference type="Google" id="ProtNLM"/>
    </source>
</evidence>
<accession>A0A099KCX5</accession>
<organism evidence="1 2">
    <name type="scientific">Colwellia psychrerythraea</name>
    <name type="common">Vibrio psychroerythus</name>
    <dbReference type="NCBI Taxonomy" id="28229"/>
    <lineage>
        <taxon>Bacteria</taxon>
        <taxon>Pseudomonadati</taxon>
        <taxon>Pseudomonadota</taxon>
        <taxon>Gammaproteobacteria</taxon>
        <taxon>Alteromonadales</taxon>
        <taxon>Colwelliaceae</taxon>
        <taxon>Colwellia</taxon>
    </lineage>
</organism>